<dbReference type="EMBL" id="JACSNV010000018">
    <property type="protein sequence ID" value="MBM6878640.1"/>
    <property type="molecule type" value="Genomic_DNA"/>
</dbReference>
<dbReference type="InterPro" id="IPR050238">
    <property type="entry name" value="DNA_Rep/Repair_Clamp_Loader"/>
</dbReference>
<evidence type="ECO:0000313" key="2">
    <source>
        <dbReference type="Proteomes" id="UP000729290"/>
    </source>
</evidence>
<dbReference type="RefSeq" id="WP_205134301.1">
    <property type="nucleotide sequence ID" value="NZ_JACSNT010000016.1"/>
</dbReference>
<dbReference type="PANTHER" id="PTHR11669:SF8">
    <property type="entry name" value="DNA POLYMERASE III SUBUNIT DELTA"/>
    <property type="match status" value="1"/>
</dbReference>
<organism evidence="1 2">
    <name type="scientific">Anaerotignum lactatifermentans</name>
    <dbReference type="NCBI Taxonomy" id="160404"/>
    <lineage>
        <taxon>Bacteria</taxon>
        <taxon>Bacillati</taxon>
        <taxon>Bacillota</taxon>
        <taxon>Clostridia</taxon>
        <taxon>Lachnospirales</taxon>
        <taxon>Anaerotignaceae</taxon>
        <taxon>Anaerotignum</taxon>
    </lineage>
</organism>
<comment type="caution">
    <text evidence="1">The sequence shown here is derived from an EMBL/GenBank/DDBJ whole genome shotgun (WGS) entry which is preliminary data.</text>
</comment>
<dbReference type="Proteomes" id="UP000729290">
    <property type="component" value="Unassembled WGS sequence"/>
</dbReference>
<dbReference type="GO" id="GO:0003887">
    <property type="term" value="F:DNA-directed DNA polymerase activity"/>
    <property type="evidence" value="ECO:0007669"/>
    <property type="project" value="UniProtKB-EC"/>
</dbReference>
<evidence type="ECO:0000313" key="1">
    <source>
        <dbReference type="EMBL" id="MBM6878640.1"/>
    </source>
</evidence>
<accession>A0ABS2GC66</accession>
<dbReference type="InterPro" id="IPR004622">
    <property type="entry name" value="DNA_pol_HolB"/>
</dbReference>
<dbReference type="InterPro" id="IPR027417">
    <property type="entry name" value="P-loop_NTPase"/>
</dbReference>
<name>A0ABS2GC66_9FIRM</name>
<proteinExistence type="predicted"/>
<reference evidence="1 2" key="1">
    <citation type="journal article" date="2021" name="Sci. Rep.">
        <title>The distribution of antibiotic resistance genes in chicken gut microbiota commensals.</title>
        <authorList>
            <person name="Juricova H."/>
            <person name="Matiasovicova J."/>
            <person name="Kubasova T."/>
            <person name="Cejkova D."/>
            <person name="Rychlik I."/>
        </authorList>
    </citation>
    <scope>NUCLEOTIDE SEQUENCE [LARGE SCALE GENOMIC DNA]</scope>
    <source>
        <strain evidence="1 2">An431b</strain>
    </source>
</reference>
<protein>
    <submittedName>
        <fullName evidence="1">DNA polymerase III subunit delta</fullName>
        <ecNumber evidence="1">2.7.7.7</ecNumber>
    </submittedName>
</protein>
<dbReference type="PANTHER" id="PTHR11669">
    <property type="entry name" value="REPLICATION FACTOR C / DNA POLYMERASE III GAMMA-TAU SUBUNIT"/>
    <property type="match status" value="1"/>
</dbReference>
<dbReference type="SUPFAM" id="SSF52540">
    <property type="entry name" value="P-loop containing nucleoside triphosphate hydrolases"/>
    <property type="match status" value="1"/>
</dbReference>
<dbReference type="Pfam" id="PF13177">
    <property type="entry name" value="DNA_pol3_delta2"/>
    <property type="match status" value="1"/>
</dbReference>
<keyword evidence="1" id="KW-0808">Transferase</keyword>
<dbReference type="NCBIfam" id="TIGR00678">
    <property type="entry name" value="holB"/>
    <property type="match status" value="1"/>
</dbReference>
<keyword evidence="2" id="KW-1185">Reference proteome</keyword>
<keyword evidence="1" id="KW-0548">Nucleotidyltransferase</keyword>
<gene>
    <name evidence="1" type="primary">holB</name>
    <name evidence="1" type="ORF">H9X83_10795</name>
</gene>
<sequence>MYRFEEICGNAGLVAHLQGALRRKKTSHAYLFLGGEGMGKRQLARTFAMCLECEAQQTEPCGQCSSCRAFLVGSHPDIVTVRPSKKTLGVDDIREQILEDVKLKQYRYPYKIYIVEQADTMTVQAQNALLKTLEEPPAYAVFLLLAQRLENFLPTVLSRTVVLKLRPLPEQTVADYLCRKKLVPQEKAGVLAAYAQGSIGRALSLMEEEGFAAMRQEVLDKLERLPRAPLSEVLLWAREWEVYKNDLRFLDIISLWYRDVLVAKRLGDGSKLIQQDKQRELFAAAGSSVAALAKGAAAVEEARRALAANGNFRLTLEVMLMKLKENETL</sequence>
<dbReference type="EC" id="2.7.7.7" evidence="1"/>
<dbReference type="Gene3D" id="3.40.50.300">
    <property type="entry name" value="P-loop containing nucleotide triphosphate hydrolases"/>
    <property type="match status" value="1"/>
</dbReference>